<feature type="region of interest" description="Disordered" evidence="1">
    <location>
        <begin position="82"/>
        <end position="153"/>
    </location>
</feature>
<comment type="caution">
    <text evidence="2">The sequence shown here is derived from an EMBL/GenBank/DDBJ whole genome shotgun (WGS) entry which is preliminary data.</text>
</comment>
<feature type="compositionally biased region" description="Basic and acidic residues" evidence="1">
    <location>
        <begin position="127"/>
        <end position="138"/>
    </location>
</feature>
<gene>
    <name evidence="2" type="ORF">Acr_24g0004580</name>
</gene>
<dbReference type="Proteomes" id="UP000585474">
    <property type="component" value="Unassembled WGS sequence"/>
</dbReference>
<dbReference type="AlphaFoldDB" id="A0A7J0GU05"/>
<keyword evidence="3" id="KW-1185">Reference proteome</keyword>
<name>A0A7J0GU05_9ERIC</name>
<protein>
    <submittedName>
        <fullName evidence="2">Uncharacterized protein</fullName>
    </submittedName>
</protein>
<dbReference type="EMBL" id="BJWL01000024">
    <property type="protein sequence ID" value="GFZ14268.1"/>
    <property type="molecule type" value="Genomic_DNA"/>
</dbReference>
<evidence type="ECO:0000313" key="3">
    <source>
        <dbReference type="Proteomes" id="UP000585474"/>
    </source>
</evidence>
<reference evidence="2 3" key="1">
    <citation type="submission" date="2019-07" db="EMBL/GenBank/DDBJ databases">
        <title>De Novo Assembly of kiwifruit Actinidia rufa.</title>
        <authorList>
            <person name="Sugita-Konishi S."/>
            <person name="Sato K."/>
            <person name="Mori E."/>
            <person name="Abe Y."/>
            <person name="Kisaki G."/>
            <person name="Hamano K."/>
            <person name="Suezawa K."/>
            <person name="Otani M."/>
            <person name="Fukuda T."/>
            <person name="Manabe T."/>
            <person name="Gomi K."/>
            <person name="Tabuchi M."/>
            <person name="Akimitsu K."/>
            <person name="Kataoka I."/>
        </authorList>
    </citation>
    <scope>NUCLEOTIDE SEQUENCE [LARGE SCALE GENOMIC DNA]</scope>
    <source>
        <strain evidence="3">cv. Fuchu</strain>
    </source>
</reference>
<feature type="compositionally biased region" description="Acidic residues" evidence="1">
    <location>
        <begin position="140"/>
        <end position="153"/>
    </location>
</feature>
<accession>A0A7J0GU05</accession>
<sequence>MVSFIMLTYSYMHSRTAGVSITSMTLMMADATLSPLTTSTRSDKEGVACLSLVHDNYHLLPTKVGFAEADLGRDGWGLCGCMSGKGSRSEEQGVGRDDGRSDIGQGRPKGGGLTANPPGKPKKGRTGPRDGKKTRMSSDFDPDDEDDPDSSWR</sequence>
<evidence type="ECO:0000313" key="2">
    <source>
        <dbReference type="EMBL" id="GFZ14268.1"/>
    </source>
</evidence>
<evidence type="ECO:0000256" key="1">
    <source>
        <dbReference type="SAM" id="MobiDB-lite"/>
    </source>
</evidence>
<feature type="compositionally biased region" description="Basic and acidic residues" evidence="1">
    <location>
        <begin position="87"/>
        <end position="101"/>
    </location>
</feature>
<organism evidence="2 3">
    <name type="scientific">Actinidia rufa</name>
    <dbReference type="NCBI Taxonomy" id="165716"/>
    <lineage>
        <taxon>Eukaryota</taxon>
        <taxon>Viridiplantae</taxon>
        <taxon>Streptophyta</taxon>
        <taxon>Embryophyta</taxon>
        <taxon>Tracheophyta</taxon>
        <taxon>Spermatophyta</taxon>
        <taxon>Magnoliopsida</taxon>
        <taxon>eudicotyledons</taxon>
        <taxon>Gunneridae</taxon>
        <taxon>Pentapetalae</taxon>
        <taxon>asterids</taxon>
        <taxon>Ericales</taxon>
        <taxon>Actinidiaceae</taxon>
        <taxon>Actinidia</taxon>
    </lineage>
</organism>
<proteinExistence type="predicted"/>